<dbReference type="EMBL" id="JACAZH010000003">
    <property type="protein sequence ID" value="KAF7373741.1"/>
    <property type="molecule type" value="Genomic_DNA"/>
</dbReference>
<feature type="compositionally biased region" description="Low complexity" evidence="1">
    <location>
        <begin position="31"/>
        <end position="53"/>
    </location>
</feature>
<comment type="caution">
    <text evidence="2">The sequence shown here is derived from an EMBL/GenBank/DDBJ whole genome shotgun (WGS) entry which is preliminary data.</text>
</comment>
<feature type="compositionally biased region" description="Low complexity" evidence="1">
    <location>
        <begin position="121"/>
        <end position="130"/>
    </location>
</feature>
<evidence type="ECO:0000313" key="3">
    <source>
        <dbReference type="Proteomes" id="UP000623467"/>
    </source>
</evidence>
<dbReference type="InterPro" id="IPR051425">
    <property type="entry name" value="Formin_Homology"/>
</dbReference>
<keyword evidence="3" id="KW-1185">Reference proteome</keyword>
<dbReference type="OrthoDB" id="3069486at2759"/>
<evidence type="ECO:0000313" key="2">
    <source>
        <dbReference type="EMBL" id="KAF7373741.1"/>
    </source>
</evidence>
<gene>
    <name evidence="2" type="ORF">MSAN_00585300</name>
</gene>
<dbReference type="AlphaFoldDB" id="A0A8H6ZBB3"/>
<evidence type="ECO:0000256" key="1">
    <source>
        <dbReference type="SAM" id="MobiDB-lite"/>
    </source>
</evidence>
<feature type="compositionally biased region" description="Low complexity" evidence="1">
    <location>
        <begin position="355"/>
        <end position="374"/>
    </location>
</feature>
<dbReference type="Proteomes" id="UP000623467">
    <property type="component" value="Unassembled WGS sequence"/>
</dbReference>
<protein>
    <submittedName>
        <fullName evidence="2">Uncharacterized protein</fullName>
    </submittedName>
</protein>
<feature type="region of interest" description="Disordered" evidence="1">
    <location>
        <begin position="1"/>
        <end position="130"/>
    </location>
</feature>
<dbReference type="PANTHER" id="PTHR45725">
    <property type="entry name" value="FORMIN HOMOLOGY 2 FAMILY MEMBER"/>
    <property type="match status" value="1"/>
</dbReference>
<feature type="compositionally biased region" description="Pro residues" evidence="1">
    <location>
        <begin position="54"/>
        <end position="63"/>
    </location>
</feature>
<feature type="compositionally biased region" description="Pro residues" evidence="1">
    <location>
        <begin position="1"/>
        <end position="11"/>
    </location>
</feature>
<feature type="compositionally biased region" description="Low complexity" evidence="1">
    <location>
        <begin position="64"/>
        <end position="109"/>
    </location>
</feature>
<name>A0A8H6ZBB3_9AGAR</name>
<feature type="compositionally biased region" description="Low complexity" evidence="1">
    <location>
        <begin position="12"/>
        <end position="23"/>
    </location>
</feature>
<accession>A0A8H6ZBB3</accession>
<organism evidence="2 3">
    <name type="scientific">Mycena sanguinolenta</name>
    <dbReference type="NCBI Taxonomy" id="230812"/>
    <lineage>
        <taxon>Eukaryota</taxon>
        <taxon>Fungi</taxon>
        <taxon>Dikarya</taxon>
        <taxon>Basidiomycota</taxon>
        <taxon>Agaricomycotina</taxon>
        <taxon>Agaricomycetes</taxon>
        <taxon>Agaricomycetidae</taxon>
        <taxon>Agaricales</taxon>
        <taxon>Marasmiineae</taxon>
        <taxon>Mycenaceae</taxon>
        <taxon>Mycena</taxon>
    </lineage>
</organism>
<proteinExistence type="predicted"/>
<sequence>MTPRTTPPAPSARPATTTSLTSPPSTPPVLPVSTTRQVTPPVPPVMTTASAIPPLVPPVPPVTTTPRATPPVASATTTAATTPHPTHPVPAASTTLHATPPASPATTPTVFTPRSIPPVPSASATPRTTPPARLAMTTAAITPHPTLPTPPATTTAVATTPLMPPVPPGIDHSPYYTSSSSSGYSTRAGAIGNSFPRVKATLQCPLWSRRPLGSQKGLEGGVQAGGVGTVVEAGRAGAVVEAGGVGTVVEAVVPVPLPLDTPLPGPSLHEVQQIRNREEARDKAVEAARAEAEWRRSLVHNPAGGADLVILPPLKPHRKTGEDISLELPEGSKRVRKPAASREMPVPLSAQPVPGAADAKQAQLDQELLQKLQGGKQGNETKKRKRKDNLENSGADVESTAPVTKKRR</sequence>
<feature type="region of interest" description="Disordered" evidence="1">
    <location>
        <begin position="297"/>
        <end position="408"/>
    </location>
</feature>
<reference evidence="2" key="1">
    <citation type="submission" date="2020-05" db="EMBL/GenBank/DDBJ databases">
        <title>Mycena genomes resolve the evolution of fungal bioluminescence.</title>
        <authorList>
            <person name="Tsai I.J."/>
        </authorList>
    </citation>
    <scope>NUCLEOTIDE SEQUENCE</scope>
    <source>
        <strain evidence="2">160909Yilan</strain>
    </source>
</reference>